<evidence type="ECO:0000256" key="3">
    <source>
        <dbReference type="ARBA" id="ARBA00023110"/>
    </source>
</evidence>
<organism evidence="9 10">
    <name type="scientific">Kingella kingae</name>
    <dbReference type="NCBI Taxonomy" id="504"/>
    <lineage>
        <taxon>Bacteria</taxon>
        <taxon>Pseudomonadati</taxon>
        <taxon>Pseudomonadota</taxon>
        <taxon>Betaproteobacteria</taxon>
        <taxon>Neisseriales</taxon>
        <taxon>Neisseriaceae</taxon>
        <taxon>Kingella</taxon>
    </lineage>
</organism>
<dbReference type="RefSeq" id="WP_003785855.1">
    <property type="nucleotide sequence ID" value="NZ_CP050136.1"/>
</dbReference>
<evidence type="ECO:0000313" key="10">
    <source>
        <dbReference type="Proteomes" id="UP000248598"/>
    </source>
</evidence>
<dbReference type="PANTHER" id="PTHR43811">
    <property type="entry name" value="FKBP-TYPE PEPTIDYL-PROLYL CIS-TRANS ISOMERASE FKPA"/>
    <property type="match status" value="1"/>
</dbReference>
<dbReference type="InterPro" id="IPR046357">
    <property type="entry name" value="PPIase_dom_sf"/>
</dbReference>
<comment type="catalytic activity">
    <reaction evidence="1 5 6">
        <text>[protein]-peptidylproline (omega=180) = [protein]-peptidylproline (omega=0)</text>
        <dbReference type="Rhea" id="RHEA:16237"/>
        <dbReference type="Rhea" id="RHEA-COMP:10747"/>
        <dbReference type="Rhea" id="RHEA-COMP:10748"/>
        <dbReference type="ChEBI" id="CHEBI:83833"/>
        <dbReference type="ChEBI" id="CHEBI:83834"/>
        <dbReference type="EC" id="5.2.1.8"/>
    </reaction>
</comment>
<dbReference type="InterPro" id="IPR001179">
    <property type="entry name" value="PPIase_FKBP_dom"/>
</dbReference>
<dbReference type="GO" id="GO:0003755">
    <property type="term" value="F:peptidyl-prolyl cis-trans isomerase activity"/>
    <property type="evidence" value="ECO:0007669"/>
    <property type="project" value="UniProtKB-UniRule"/>
</dbReference>
<dbReference type="EMBL" id="LS483426">
    <property type="protein sequence ID" value="SQH24980.1"/>
    <property type="molecule type" value="Genomic_DNA"/>
</dbReference>
<dbReference type="Gene3D" id="3.10.50.40">
    <property type="match status" value="1"/>
</dbReference>
<feature type="domain" description="PPIase FKBP-type" evidence="8">
    <location>
        <begin position="163"/>
        <end position="250"/>
    </location>
</feature>
<dbReference type="Pfam" id="PF01346">
    <property type="entry name" value="FKBP_N"/>
    <property type="match status" value="1"/>
</dbReference>
<dbReference type="AlphaFoldDB" id="A0AAX2J548"/>
<evidence type="ECO:0000256" key="2">
    <source>
        <dbReference type="ARBA" id="ARBA00006577"/>
    </source>
</evidence>
<dbReference type="PANTHER" id="PTHR43811:SF57">
    <property type="entry name" value="FKBP-TYPE PEPTIDYL-PROLYL CIS-TRANS ISOMERASE FKPA-RELATED"/>
    <property type="match status" value="1"/>
</dbReference>
<dbReference type="Gene3D" id="1.10.287.460">
    <property type="entry name" value="Peptidyl-prolyl cis-trans isomerase, FKBP-type, N-terminal domain"/>
    <property type="match status" value="1"/>
</dbReference>
<accession>A0AAX2J548</accession>
<dbReference type="Pfam" id="PF00254">
    <property type="entry name" value="FKBP_C"/>
    <property type="match status" value="1"/>
</dbReference>
<protein>
    <recommendedName>
        <fullName evidence="6">Peptidyl-prolyl cis-trans isomerase</fullName>
        <ecNumber evidence="6">5.2.1.8</ecNumber>
    </recommendedName>
</protein>
<evidence type="ECO:0000256" key="5">
    <source>
        <dbReference type="PROSITE-ProRule" id="PRU00277"/>
    </source>
</evidence>
<dbReference type="InterPro" id="IPR000774">
    <property type="entry name" value="PPIase_FKBP_N"/>
</dbReference>
<name>A0AAX2J548_KINKI</name>
<dbReference type="InterPro" id="IPR036944">
    <property type="entry name" value="PPIase_FKBP_N_sf"/>
</dbReference>
<dbReference type="PROSITE" id="PS51257">
    <property type="entry name" value="PROKAR_LIPOPROTEIN"/>
    <property type="match status" value="1"/>
</dbReference>
<dbReference type="Proteomes" id="UP000248598">
    <property type="component" value="Chromosome 1"/>
</dbReference>
<sequence>MKKTILVSTLAGVLALAACNPNPQGSSNAAASGAASTSASAPAGLETNEKQLSYMLGYEMATQMGLSELKKNGIQIDNSVMLSAIEDQVASRPSKVSQEQAQAVMQAIAQQMQAAADKKATELKAEGEKWLADNKGKQGVQTTASGLQYSVKKEGTGAQIAKGDLAAVQYEGRLTNGEVFDTNKGGEDFAVPVVDNTVIKGWIEGLQLMKEGGEYTLYIPADLAYGNQSPSPKIPAGSVLVFDIKVNSVKKGEGAKMMQQMEAAQKAQVDAAKAAQGAAASKAH</sequence>
<dbReference type="GO" id="GO:0006457">
    <property type="term" value="P:protein folding"/>
    <property type="evidence" value="ECO:0007669"/>
    <property type="project" value="InterPro"/>
</dbReference>
<dbReference type="GeneID" id="93262465"/>
<evidence type="ECO:0000259" key="8">
    <source>
        <dbReference type="PROSITE" id="PS50059"/>
    </source>
</evidence>
<feature type="chain" id="PRO_5043724218" description="Peptidyl-prolyl cis-trans isomerase" evidence="7">
    <location>
        <begin position="18"/>
        <end position="284"/>
    </location>
</feature>
<dbReference type="KEGG" id="kki:KKKWG1_1125"/>
<dbReference type="PROSITE" id="PS50059">
    <property type="entry name" value="FKBP_PPIASE"/>
    <property type="match status" value="1"/>
</dbReference>
<evidence type="ECO:0000256" key="6">
    <source>
        <dbReference type="RuleBase" id="RU003915"/>
    </source>
</evidence>
<keyword evidence="4 5" id="KW-0413">Isomerase</keyword>
<reference evidence="9 10" key="1">
    <citation type="submission" date="2018-06" db="EMBL/GenBank/DDBJ databases">
        <authorList>
            <consortium name="Pathogen Informatics"/>
            <person name="Doyle S."/>
        </authorList>
    </citation>
    <scope>NUCLEOTIDE SEQUENCE [LARGE SCALE GENOMIC DNA]</scope>
    <source>
        <strain evidence="9 10">NCTC10529</strain>
    </source>
</reference>
<keyword evidence="3 5" id="KW-0697">Rotamase</keyword>
<evidence type="ECO:0000256" key="1">
    <source>
        <dbReference type="ARBA" id="ARBA00000971"/>
    </source>
</evidence>
<evidence type="ECO:0000313" key="9">
    <source>
        <dbReference type="EMBL" id="SQH24980.1"/>
    </source>
</evidence>
<evidence type="ECO:0000256" key="7">
    <source>
        <dbReference type="SAM" id="SignalP"/>
    </source>
</evidence>
<dbReference type="SUPFAM" id="SSF54534">
    <property type="entry name" value="FKBP-like"/>
    <property type="match status" value="1"/>
</dbReference>
<dbReference type="EC" id="5.2.1.8" evidence="6"/>
<evidence type="ECO:0000256" key="4">
    <source>
        <dbReference type="ARBA" id="ARBA00023235"/>
    </source>
</evidence>
<gene>
    <name evidence="9" type="primary">fkpA</name>
    <name evidence="9" type="ORF">NCTC10529_01175</name>
</gene>
<feature type="signal peptide" evidence="7">
    <location>
        <begin position="1"/>
        <end position="17"/>
    </location>
</feature>
<comment type="similarity">
    <text evidence="2 6">Belongs to the FKBP-type PPIase family.</text>
</comment>
<keyword evidence="7" id="KW-0732">Signal</keyword>
<proteinExistence type="inferred from homology"/>